<comment type="cofactor">
    <cofactor evidence="2">
        <name>K(+)</name>
        <dbReference type="ChEBI" id="CHEBI:29103"/>
    </cofactor>
</comment>
<comment type="pathway">
    <text evidence="3">Amino-acid biosynthesis; S-adenosyl-L-methionine biosynthesis; S-adenosyl-L-methionine from L-methionine: step 1/1.</text>
</comment>
<evidence type="ECO:0000256" key="14">
    <source>
        <dbReference type="RuleBase" id="RU000542"/>
    </source>
</evidence>
<dbReference type="PANTHER" id="PTHR11964">
    <property type="entry name" value="S-ADENOSYLMETHIONINE SYNTHETASE"/>
    <property type="match status" value="1"/>
</dbReference>
<keyword evidence="12 14" id="KW-0630">Potassium</keyword>
<keyword evidence="7" id="KW-0808">Transferase</keyword>
<comment type="similarity">
    <text evidence="4 15">Belongs to the AdoMet synthase family.</text>
</comment>
<dbReference type="GO" id="GO:0005524">
    <property type="term" value="F:ATP binding"/>
    <property type="evidence" value="ECO:0007669"/>
    <property type="project" value="UniProtKB-KW"/>
</dbReference>
<evidence type="ECO:0000256" key="4">
    <source>
        <dbReference type="ARBA" id="ARBA00009685"/>
    </source>
</evidence>
<dbReference type="FunFam" id="3.30.300.10:FF:000003">
    <property type="entry name" value="S-adenosylmethionine synthase"/>
    <property type="match status" value="1"/>
</dbReference>
<evidence type="ECO:0000313" key="20">
    <source>
        <dbReference type="Proteomes" id="UP000034616"/>
    </source>
</evidence>
<dbReference type="GO" id="GO:0005737">
    <property type="term" value="C:cytoplasm"/>
    <property type="evidence" value="ECO:0007669"/>
    <property type="project" value="UniProtKB-SubCell"/>
</dbReference>
<reference evidence="19 20" key="1">
    <citation type="journal article" date="2015" name="Nature">
        <title>rRNA introns, odd ribosomes, and small enigmatic genomes across a large radiation of phyla.</title>
        <authorList>
            <person name="Brown C.T."/>
            <person name="Hug L.A."/>
            <person name="Thomas B.C."/>
            <person name="Sharon I."/>
            <person name="Castelle C.J."/>
            <person name="Singh A."/>
            <person name="Wilkins M.J."/>
            <person name="Williams K.H."/>
            <person name="Banfield J.F."/>
        </authorList>
    </citation>
    <scope>NUCLEOTIDE SEQUENCE [LARGE SCALE GENOMIC DNA]</scope>
</reference>
<evidence type="ECO:0000256" key="11">
    <source>
        <dbReference type="ARBA" id="ARBA00022842"/>
    </source>
</evidence>
<dbReference type="Proteomes" id="UP000034616">
    <property type="component" value="Unassembled WGS sequence"/>
</dbReference>
<dbReference type="AlphaFoldDB" id="A0A0G0UGR8"/>
<comment type="subunit">
    <text evidence="14">Homotetramer.</text>
</comment>
<comment type="subcellular location">
    <subcellularLocation>
        <location evidence="14">Cytoplasm</location>
    </subcellularLocation>
</comment>
<keyword evidence="9" id="KW-0547">Nucleotide-binding</keyword>
<dbReference type="InterPro" id="IPR022631">
    <property type="entry name" value="ADOMET_SYNTHASE_CS"/>
</dbReference>
<dbReference type="EMBL" id="LCAH01000010">
    <property type="protein sequence ID" value="KKR86646.1"/>
    <property type="molecule type" value="Genomic_DNA"/>
</dbReference>
<dbReference type="GO" id="GO:0006556">
    <property type="term" value="P:S-adenosylmethionine biosynthetic process"/>
    <property type="evidence" value="ECO:0007669"/>
    <property type="project" value="UniProtKB-UniRule"/>
</dbReference>
<dbReference type="CDD" id="cd18079">
    <property type="entry name" value="S-AdoMet_synt"/>
    <property type="match status" value="1"/>
</dbReference>
<evidence type="ECO:0000256" key="9">
    <source>
        <dbReference type="ARBA" id="ARBA00022741"/>
    </source>
</evidence>
<comment type="caution">
    <text evidence="19">The sequence shown here is derived from an EMBL/GenBank/DDBJ whole genome shotgun (WGS) entry which is preliminary data.</text>
</comment>
<dbReference type="GO" id="GO:0004478">
    <property type="term" value="F:methionine adenosyltransferase activity"/>
    <property type="evidence" value="ECO:0007669"/>
    <property type="project" value="UniProtKB-UniRule"/>
</dbReference>
<dbReference type="Pfam" id="PF00438">
    <property type="entry name" value="S-AdoMet_synt_N"/>
    <property type="match status" value="1"/>
</dbReference>
<evidence type="ECO:0000256" key="8">
    <source>
        <dbReference type="ARBA" id="ARBA00022723"/>
    </source>
</evidence>
<dbReference type="PROSITE" id="PS00377">
    <property type="entry name" value="ADOMET_SYNTHASE_2"/>
    <property type="match status" value="1"/>
</dbReference>
<evidence type="ECO:0000256" key="3">
    <source>
        <dbReference type="ARBA" id="ARBA00005224"/>
    </source>
</evidence>
<feature type="domain" description="S-adenosylmethionine synthetase C-terminal" evidence="18">
    <location>
        <begin position="219"/>
        <end position="350"/>
    </location>
</feature>
<dbReference type="UniPathway" id="UPA00315">
    <property type="reaction ID" value="UER00080"/>
</dbReference>
<feature type="domain" description="S-adenosylmethionine synthetase N-terminal" evidence="16">
    <location>
        <begin position="6"/>
        <end position="83"/>
    </location>
</feature>
<evidence type="ECO:0000256" key="12">
    <source>
        <dbReference type="ARBA" id="ARBA00022958"/>
    </source>
</evidence>
<evidence type="ECO:0000259" key="18">
    <source>
        <dbReference type="Pfam" id="PF02773"/>
    </source>
</evidence>
<evidence type="ECO:0000259" key="16">
    <source>
        <dbReference type="Pfam" id="PF00438"/>
    </source>
</evidence>
<keyword evidence="8 14" id="KW-0479">Metal-binding</keyword>
<evidence type="ECO:0000256" key="6">
    <source>
        <dbReference type="ARBA" id="ARBA00022563"/>
    </source>
</evidence>
<dbReference type="InterPro" id="IPR022636">
    <property type="entry name" value="S-AdoMet_synthetase_sfam"/>
</dbReference>
<sequence length="354" mass="38624">MYIPSIYTVESVTSGHPDKVCDQISDAILDACLAEDPGSRVAVETFGSHGMIVIGGEVTSLARVNYEKIARMVYKNIGYEDEPRVLVNVSEQSSDIACGVDQGGAGDQGIMYGFATNETPEMLPVGVVLVHAMAKRLDTLRKNGQIPWLRPDGKTQVTMEHGRPTCILVSCQHDVSVLQNEIRASILEQIVKPILEEYHFSFKTVSDVFVNPTGSFVRGGFEADTGLTGRKIMVDTYGGLLPHGGGCFSGKDATKVDRCAAYMARFTAKQIVASGRANQCLVSVAYAIGKAEPLMLRAVDEQGKDLSSFLQEKAFNFRPVAIRETLGLSRPIFRQTAVYGHFGKSEFPWENSKD</sequence>
<evidence type="ECO:0000313" key="19">
    <source>
        <dbReference type="EMBL" id="KKR86646.1"/>
    </source>
</evidence>
<evidence type="ECO:0000256" key="7">
    <source>
        <dbReference type="ARBA" id="ARBA00022679"/>
    </source>
</evidence>
<evidence type="ECO:0000256" key="2">
    <source>
        <dbReference type="ARBA" id="ARBA00001958"/>
    </source>
</evidence>
<dbReference type="Pfam" id="PF02772">
    <property type="entry name" value="S-AdoMet_synt_M"/>
    <property type="match status" value="1"/>
</dbReference>
<comment type="cofactor">
    <cofactor evidence="1">
        <name>Mg(2+)</name>
        <dbReference type="ChEBI" id="CHEBI:18420"/>
    </cofactor>
</comment>
<feature type="domain" description="S-adenosylmethionine synthetase central" evidence="17">
    <location>
        <begin position="103"/>
        <end position="216"/>
    </location>
</feature>
<evidence type="ECO:0000259" key="17">
    <source>
        <dbReference type="Pfam" id="PF02772"/>
    </source>
</evidence>
<dbReference type="PATRIC" id="fig|1618985.3.peg.714"/>
<evidence type="ECO:0000256" key="13">
    <source>
        <dbReference type="NCBIfam" id="TIGR01034"/>
    </source>
</evidence>
<gene>
    <name evidence="19" type="ORF">UU35_C0010G0024</name>
</gene>
<dbReference type="Pfam" id="PF02773">
    <property type="entry name" value="S-AdoMet_synt_C"/>
    <property type="match status" value="1"/>
</dbReference>
<dbReference type="InterPro" id="IPR002133">
    <property type="entry name" value="S-AdoMet_synthetase"/>
</dbReference>
<dbReference type="Gene3D" id="3.30.300.10">
    <property type="match status" value="3"/>
</dbReference>
<dbReference type="NCBIfam" id="TIGR01034">
    <property type="entry name" value="metK"/>
    <property type="match status" value="1"/>
</dbReference>
<dbReference type="PROSITE" id="PS00376">
    <property type="entry name" value="ADOMET_SYNTHASE_1"/>
    <property type="match status" value="1"/>
</dbReference>
<name>A0A0G0UGR8_9BACT</name>
<dbReference type="PIRSF" id="PIRSF000497">
    <property type="entry name" value="MAT"/>
    <property type="match status" value="1"/>
</dbReference>
<dbReference type="InterPro" id="IPR022629">
    <property type="entry name" value="S-AdoMet_synt_central"/>
</dbReference>
<keyword evidence="10" id="KW-0067">ATP-binding</keyword>
<evidence type="ECO:0000256" key="10">
    <source>
        <dbReference type="ARBA" id="ARBA00022840"/>
    </source>
</evidence>
<protein>
    <recommendedName>
        <fullName evidence="5 13">Methionine adenosyltransferase</fullName>
        <ecNumber evidence="5 13">2.5.1.6</ecNumber>
    </recommendedName>
</protein>
<dbReference type="InterPro" id="IPR022630">
    <property type="entry name" value="S-AdoMet_synt_C"/>
</dbReference>
<keyword evidence="11 14" id="KW-0460">Magnesium</keyword>
<dbReference type="EC" id="2.5.1.6" evidence="5 13"/>
<dbReference type="InterPro" id="IPR022628">
    <property type="entry name" value="S-AdoMet_synt_N"/>
</dbReference>
<dbReference type="GO" id="GO:0046872">
    <property type="term" value="F:metal ion binding"/>
    <property type="evidence" value="ECO:0007669"/>
    <property type="project" value="UniProtKB-KW"/>
</dbReference>
<evidence type="ECO:0000256" key="5">
    <source>
        <dbReference type="ARBA" id="ARBA00012828"/>
    </source>
</evidence>
<evidence type="ECO:0000256" key="15">
    <source>
        <dbReference type="RuleBase" id="RU004462"/>
    </source>
</evidence>
<accession>A0A0G0UGR8</accession>
<dbReference type="SUPFAM" id="SSF55973">
    <property type="entry name" value="S-adenosylmethionine synthetase"/>
    <property type="match status" value="3"/>
</dbReference>
<organism evidence="19 20">
    <name type="scientific">Candidatus Uhrbacteria bacterium GW2011_GWC2_41_11</name>
    <dbReference type="NCBI Taxonomy" id="1618985"/>
    <lineage>
        <taxon>Bacteria</taxon>
        <taxon>Candidatus Uhriibacteriota</taxon>
    </lineage>
</organism>
<keyword evidence="6" id="KW-0554">One-carbon metabolism</keyword>
<proteinExistence type="inferred from homology"/>
<evidence type="ECO:0000256" key="1">
    <source>
        <dbReference type="ARBA" id="ARBA00001946"/>
    </source>
</evidence>
<dbReference type="GO" id="GO:0006730">
    <property type="term" value="P:one-carbon metabolic process"/>
    <property type="evidence" value="ECO:0007669"/>
    <property type="project" value="UniProtKB-KW"/>
</dbReference>